<dbReference type="InterPro" id="IPR014718">
    <property type="entry name" value="GH-type_carb-bd"/>
</dbReference>
<evidence type="ECO:0000256" key="1">
    <source>
        <dbReference type="ARBA" id="ARBA00001913"/>
    </source>
</evidence>
<keyword evidence="5" id="KW-1185">Reference proteome</keyword>
<reference evidence="5" key="1">
    <citation type="submission" date="2017-09" db="EMBL/GenBank/DDBJ databases">
        <authorList>
            <person name="Varghese N."/>
            <person name="Submissions S."/>
        </authorList>
    </citation>
    <scope>NUCLEOTIDE SEQUENCE [LARGE SCALE GENOMIC DNA]</scope>
    <source>
        <strain evidence="5">DSM 25885</strain>
    </source>
</reference>
<dbReference type="Pfam" id="PF01263">
    <property type="entry name" value="Aldose_epim"/>
    <property type="match status" value="1"/>
</dbReference>
<dbReference type="GO" id="GO:0016853">
    <property type="term" value="F:isomerase activity"/>
    <property type="evidence" value="ECO:0007669"/>
    <property type="project" value="InterPro"/>
</dbReference>
<dbReference type="Gene3D" id="2.70.98.10">
    <property type="match status" value="1"/>
</dbReference>
<dbReference type="CDD" id="cd01081">
    <property type="entry name" value="Aldose_epim"/>
    <property type="match status" value="1"/>
</dbReference>
<dbReference type="GO" id="GO:0030246">
    <property type="term" value="F:carbohydrate binding"/>
    <property type="evidence" value="ECO:0007669"/>
    <property type="project" value="InterPro"/>
</dbReference>
<evidence type="ECO:0000313" key="4">
    <source>
        <dbReference type="EMBL" id="SNZ01656.1"/>
    </source>
</evidence>
<evidence type="ECO:0000313" key="5">
    <source>
        <dbReference type="Proteomes" id="UP000219048"/>
    </source>
</evidence>
<accession>A0A285N0W9</accession>
<dbReference type="EMBL" id="OBEH01000006">
    <property type="protein sequence ID" value="SNZ01656.1"/>
    <property type="molecule type" value="Genomic_DNA"/>
</dbReference>
<dbReference type="OrthoDB" id="9795355at2"/>
<protein>
    <submittedName>
        <fullName evidence="4">Aldose 1-epimerase</fullName>
    </submittedName>
</protein>
<evidence type="ECO:0000256" key="2">
    <source>
        <dbReference type="ARBA" id="ARBA00011245"/>
    </source>
</evidence>
<dbReference type="GO" id="GO:0005975">
    <property type="term" value="P:carbohydrate metabolic process"/>
    <property type="evidence" value="ECO:0007669"/>
    <property type="project" value="InterPro"/>
</dbReference>
<gene>
    <name evidence="4" type="ORF">SAMN06265377_3498</name>
</gene>
<proteinExistence type="predicted"/>
<dbReference type="InterPro" id="IPR011013">
    <property type="entry name" value="Gal_mutarotase_sf_dom"/>
</dbReference>
<comment type="subunit">
    <text evidence="2">Monomer.</text>
</comment>
<dbReference type="SUPFAM" id="SSF74650">
    <property type="entry name" value="Galactose mutarotase-like"/>
    <property type="match status" value="1"/>
</dbReference>
<name>A0A285N0W9_9FLAO</name>
<organism evidence="4 5">
    <name type="scientific">Flagellimonas pacifica</name>
    <dbReference type="NCBI Taxonomy" id="1247520"/>
    <lineage>
        <taxon>Bacteria</taxon>
        <taxon>Pseudomonadati</taxon>
        <taxon>Bacteroidota</taxon>
        <taxon>Flavobacteriia</taxon>
        <taxon>Flavobacteriales</taxon>
        <taxon>Flavobacteriaceae</taxon>
        <taxon>Flagellimonas</taxon>
    </lineage>
</organism>
<comment type="cofactor">
    <cofactor evidence="1">
        <name>Ca(2+)</name>
        <dbReference type="ChEBI" id="CHEBI:29108"/>
    </cofactor>
</comment>
<evidence type="ECO:0000256" key="3">
    <source>
        <dbReference type="ARBA" id="ARBA00022837"/>
    </source>
</evidence>
<dbReference type="RefSeq" id="WP_097047088.1">
    <property type="nucleotide sequence ID" value="NZ_OBEH01000006.1"/>
</dbReference>
<dbReference type="Proteomes" id="UP000219048">
    <property type="component" value="Unassembled WGS sequence"/>
</dbReference>
<dbReference type="AlphaFoldDB" id="A0A285N0W9"/>
<sequence length="258" mass="29476">MTQLECGNSNVRIDEGELVSFKNEGHEFIHQKGNPGWRNADTEMFPIIGPTNEAGFNVQTPKGNAIQDQHGLLRELDYQLASKTDTSASFKKMYKAGAPVKNSKFPEKSTQQWLLWPYSFEFEKCFELKEDQLEITFKISGEQDMPFMLGYHPAFKLHIGNPIITANAKDITLDEVLEVGNRAFEIENCESITLNDKRKITIDTQGFGHFMCWTEVTNMVCIEPISFYPYSVKQTELYKGFQFLGDTDAIFKVNLKVD</sequence>
<dbReference type="InterPro" id="IPR008183">
    <property type="entry name" value="Aldose_1/G6P_1-epimerase"/>
</dbReference>
<keyword evidence="3" id="KW-0106">Calcium</keyword>